<dbReference type="PANTHER" id="PTHR43762">
    <property type="entry name" value="L-GULONOLACTONE OXIDASE"/>
    <property type="match status" value="1"/>
</dbReference>
<dbReference type="Gene3D" id="3.30.465.10">
    <property type="match status" value="1"/>
</dbReference>
<dbReference type="InterPro" id="IPR016169">
    <property type="entry name" value="FAD-bd_PCMH_sub2"/>
</dbReference>
<proteinExistence type="predicted"/>
<dbReference type="InterPro" id="IPR010031">
    <property type="entry name" value="FAD_lactone_oxidase-like"/>
</dbReference>
<protein>
    <submittedName>
        <fullName evidence="4">FAD-binding protein</fullName>
    </submittedName>
</protein>
<dbReference type="InterPro" id="IPR016171">
    <property type="entry name" value="Vanillyl_alc_oxidase_C-sub2"/>
</dbReference>
<keyword evidence="5" id="KW-1185">Reference proteome</keyword>
<dbReference type="InterPro" id="IPR016166">
    <property type="entry name" value="FAD-bd_PCMH"/>
</dbReference>
<dbReference type="GO" id="GO:0071949">
    <property type="term" value="F:FAD binding"/>
    <property type="evidence" value="ECO:0007669"/>
    <property type="project" value="InterPro"/>
</dbReference>
<name>A0A1W7CSP3_9ACTN</name>
<dbReference type="GO" id="GO:0080049">
    <property type="term" value="F:L-gulono-1,4-lactone dehydrogenase activity"/>
    <property type="evidence" value="ECO:0007669"/>
    <property type="project" value="TreeGrafter"/>
</dbReference>
<dbReference type="OrthoDB" id="9800184at2"/>
<feature type="domain" description="FAD-binding PCMH-type" evidence="3">
    <location>
        <begin position="15"/>
        <end position="181"/>
    </location>
</feature>
<dbReference type="EMBL" id="CP021121">
    <property type="protein sequence ID" value="ARQ67833.1"/>
    <property type="molecule type" value="Genomic_DNA"/>
</dbReference>
<dbReference type="PROSITE" id="PS51387">
    <property type="entry name" value="FAD_PCMH"/>
    <property type="match status" value="1"/>
</dbReference>
<dbReference type="PIRSF" id="PIRSF000136">
    <property type="entry name" value="LGO_GLO"/>
    <property type="match status" value="1"/>
</dbReference>
<evidence type="ECO:0000259" key="3">
    <source>
        <dbReference type="PROSITE" id="PS51387"/>
    </source>
</evidence>
<dbReference type="Proteomes" id="UP000194218">
    <property type="component" value="Chromosome"/>
</dbReference>
<dbReference type="GO" id="GO:0016020">
    <property type="term" value="C:membrane"/>
    <property type="evidence" value="ECO:0007669"/>
    <property type="project" value="InterPro"/>
</dbReference>
<gene>
    <name evidence="4" type="ORF">CAG99_02390</name>
</gene>
<dbReference type="SUPFAM" id="SSF56176">
    <property type="entry name" value="FAD-binding/transporter-associated domain-like"/>
    <property type="match status" value="1"/>
</dbReference>
<dbReference type="Gene3D" id="1.10.45.10">
    <property type="entry name" value="Vanillyl-alcohol Oxidase, Chain A, domain 4"/>
    <property type="match status" value="1"/>
</dbReference>
<dbReference type="InterPro" id="IPR006094">
    <property type="entry name" value="Oxid_FAD_bind_N"/>
</dbReference>
<dbReference type="Gene3D" id="3.30.70.2520">
    <property type="match status" value="1"/>
</dbReference>
<dbReference type="GO" id="GO:0003885">
    <property type="term" value="F:D-arabinono-1,4-lactone oxidase activity"/>
    <property type="evidence" value="ECO:0007669"/>
    <property type="project" value="InterPro"/>
</dbReference>
<dbReference type="KEGG" id="smao:CAG99_02390"/>
<feature type="region of interest" description="Disordered" evidence="2">
    <location>
        <begin position="225"/>
        <end position="245"/>
    </location>
</feature>
<organism evidence="4 5">
    <name type="scientific">Streptomyces marincola</name>
    <dbReference type="NCBI Taxonomy" id="2878388"/>
    <lineage>
        <taxon>Bacteria</taxon>
        <taxon>Bacillati</taxon>
        <taxon>Actinomycetota</taxon>
        <taxon>Actinomycetes</taxon>
        <taxon>Kitasatosporales</taxon>
        <taxon>Streptomycetaceae</taxon>
        <taxon>Streptomyces</taxon>
    </lineage>
</organism>
<evidence type="ECO:0000256" key="2">
    <source>
        <dbReference type="SAM" id="MobiDB-lite"/>
    </source>
</evidence>
<feature type="compositionally biased region" description="Basic and acidic residues" evidence="2">
    <location>
        <begin position="228"/>
        <end position="240"/>
    </location>
</feature>
<dbReference type="Pfam" id="PF04030">
    <property type="entry name" value="ALO"/>
    <property type="match status" value="1"/>
</dbReference>
<dbReference type="InterPro" id="IPR036318">
    <property type="entry name" value="FAD-bd_PCMH-like_sf"/>
</dbReference>
<dbReference type="Pfam" id="PF01565">
    <property type="entry name" value="FAD_binding_4"/>
    <property type="match status" value="1"/>
</dbReference>
<dbReference type="InterPro" id="IPR016167">
    <property type="entry name" value="FAD-bd_PCMH_sub1"/>
</dbReference>
<evidence type="ECO:0000313" key="5">
    <source>
        <dbReference type="Proteomes" id="UP000194218"/>
    </source>
</evidence>
<dbReference type="Gene3D" id="3.30.43.10">
    <property type="entry name" value="Uridine Diphospho-n-acetylenolpyruvylglucosamine Reductase, domain 2"/>
    <property type="match status" value="1"/>
</dbReference>
<dbReference type="RefSeq" id="WP_086157356.1">
    <property type="nucleotide sequence ID" value="NZ_CP021121.1"/>
</dbReference>
<evidence type="ECO:0000256" key="1">
    <source>
        <dbReference type="ARBA" id="ARBA00023002"/>
    </source>
</evidence>
<dbReference type="Gene3D" id="3.30.70.2530">
    <property type="match status" value="1"/>
</dbReference>
<dbReference type="InterPro" id="IPR007173">
    <property type="entry name" value="ALO_C"/>
</dbReference>
<evidence type="ECO:0000313" key="4">
    <source>
        <dbReference type="EMBL" id="ARQ67833.1"/>
    </source>
</evidence>
<dbReference type="PANTHER" id="PTHR43762:SF1">
    <property type="entry name" value="D-ARABINONO-1,4-LACTONE OXIDASE"/>
    <property type="match status" value="1"/>
</dbReference>
<dbReference type="AlphaFoldDB" id="A0A1W7CSP3"/>
<sequence length="431" mass="45793">MLTTGEPAQNWAGNIIFGAARVHRPTSLDALRRIVSAAAHVRVLGSGHSFNRIADTPGDLIRTDGMPRRVEIDPAGRTVTVSGGLTYGELAAELHAHGFALANLASLPHISVAGSVATGTHGSGDGQQGLASAVSRVELVGPGGEPAVLDRAADPDRFPGAAVSLGALGVVTALTLAIEPAFEVAQWLHVDVPLDAVADRFDEITGAAYSVSTFTDWHSGKATVWRKQRADREGPADRPADWLGGRPADAPWHPIPGMPAEFCTPQLGVPGPWHERLPHFRAEFTPSRGEELQSELFLPRPAATAAFAVLRDLAAELAPVLQVSEIRTVAGDDLWLSPAQGRDSVALHFTWVKDTARVLPALGAMEERLLPLGARPHWGKLTTASPADIAARFPHLPDFRRMVLDHDPAGQFRNDWVTGLLSAAEPSTAGR</sequence>
<keyword evidence="1" id="KW-0560">Oxidoreductase</keyword>
<accession>A0A1W7CSP3</accession>
<reference evidence="4 5" key="1">
    <citation type="submission" date="2017-05" db="EMBL/GenBank/DDBJ databases">
        <title>Complete genome sequence of Streptomyces sp. SCSIO 03032 revealed the diverse biosynthetic pathways for its bioactive secondary metabolites.</title>
        <authorList>
            <person name="Ma L."/>
            <person name="Zhu Y."/>
            <person name="Zhang W."/>
            <person name="Zhang G."/>
            <person name="Tian X."/>
            <person name="Zhang S."/>
            <person name="Zhang C."/>
        </authorList>
    </citation>
    <scope>NUCLEOTIDE SEQUENCE [LARGE SCALE GENOMIC DNA]</scope>
    <source>
        <strain evidence="4 5">SCSIO 03032</strain>
    </source>
</reference>